<proteinExistence type="inferred from homology"/>
<evidence type="ECO:0000256" key="10">
    <source>
        <dbReference type="ARBA" id="ARBA00023098"/>
    </source>
</evidence>
<sequence>FVSLSLSLLLLYGNFKKSPLWFHGPGLFNNETHASPIVKLGPVDRYTVAYPHTYSFVQNEPRRCGEEKPFVVLMVPVAPQDQEHRSAVRRTWGSEKVVTDKVVSLFFFLGLPSVDGSEKIQEGLLQESKEYRDILQSDFLDAYVNLTIKSMVMLEWLNRHCVNASYAMKIDSDMFLNVPNLIQLLLHAPMENYMTGLVAKDAQVIRDPSAKWYLPPEVFPEPVYPPYALGLGYIISLDLPGKLIEGAKHVKALYIEDVYMGLCMRHLGIPFTDTSDPSQFSAFPIPYERCRYSRLIATTTASISDQVGFWKDLKEQGFCE</sequence>
<evidence type="ECO:0000256" key="4">
    <source>
        <dbReference type="ARBA" id="ARBA00022676"/>
    </source>
</evidence>
<keyword evidence="8" id="KW-1133">Transmembrane helix</keyword>
<dbReference type="EC" id="2.4.1.-" evidence="13"/>
<evidence type="ECO:0000256" key="13">
    <source>
        <dbReference type="RuleBase" id="RU363063"/>
    </source>
</evidence>
<dbReference type="Gene3D" id="3.90.550.50">
    <property type="match status" value="1"/>
</dbReference>
<evidence type="ECO:0000256" key="3">
    <source>
        <dbReference type="ARBA" id="ARBA00008661"/>
    </source>
</evidence>
<comment type="pathway">
    <text evidence="2">Protein modification; protein glycosylation.</text>
</comment>
<organism evidence="14 15">
    <name type="scientific">Denticeps clupeoides</name>
    <name type="common">denticle herring</name>
    <dbReference type="NCBI Taxonomy" id="299321"/>
    <lineage>
        <taxon>Eukaryota</taxon>
        <taxon>Metazoa</taxon>
        <taxon>Chordata</taxon>
        <taxon>Craniata</taxon>
        <taxon>Vertebrata</taxon>
        <taxon>Euteleostomi</taxon>
        <taxon>Actinopterygii</taxon>
        <taxon>Neopterygii</taxon>
        <taxon>Teleostei</taxon>
        <taxon>Clupei</taxon>
        <taxon>Clupeiformes</taxon>
        <taxon>Denticipitoidei</taxon>
        <taxon>Denticipitidae</taxon>
        <taxon>Denticeps</taxon>
    </lineage>
</organism>
<dbReference type="FunFam" id="3.90.550.50:FF:000001">
    <property type="entry name" value="Hexosyltransferase"/>
    <property type="match status" value="1"/>
</dbReference>
<dbReference type="AlphaFoldDB" id="A0AAY4AI93"/>
<dbReference type="GeneTree" id="ENSGT00940000163421"/>
<evidence type="ECO:0000256" key="12">
    <source>
        <dbReference type="ARBA" id="ARBA00023180"/>
    </source>
</evidence>
<reference evidence="14 15" key="1">
    <citation type="submission" date="2020-06" db="EMBL/GenBank/DDBJ databases">
        <authorList>
            <consortium name="Wellcome Sanger Institute Data Sharing"/>
        </authorList>
    </citation>
    <scope>NUCLEOTIDE SEQUENCE [LARGE SCALE GENOMIC DNA]</scope>
</reference>
<evidence type="ECO:0000256" key="1">
    <source>
        <dbReference type="ARBA" id="ARBA00004323"/>
    </source>
</evidence>
<keyword evidence="15" id="KW-1185">Reference proteome</keyword>
<keyword evidence="11" id="KW-0472">Membrane</keyword>
<dbReference type="GO" id="GO:0006493">
    <property type="term" value="P:protein O-linked glycosylation"/>
    <property type="evidence" value="ECO:0007669"/>
    <property type="project" value="TreeGrafter"/>
</dbReference>
<protein>
    <recommendedName>
        <fullName evidence="13">Hexosyltransferase</fullName>
        <ecNumber evidence="13">2.4.1.-</ecNumber>
    </recommendedName>
</protein>
<evidence type="ECO:0000313" key="14">
    <source>
        <dbReference type="Ensembl" id="ENSDCDP00010007900.1"/>
    </source>
</evidence>
<name>A0AAY4AI93_9TELE</name>
<accession>A0AAY4AI93</accession>
<keyword evidence="9 13" id="KW-0333">Golgi apparatus</keyword>
<dbReference type="Ensembl" id="ENSDCDT00010008287.1">
    <property type="protein sequence ID" value="ENSDCDP00010007900.1"/>
    <property type="gene ID" value="ENSDCDG00010003536.1"/>
</dbReference>
<evidence type="ECO:0000256" key="11">
    <source>
        <dbReference type="ARBA" id="ARBA00023136"/>
    </source>
</evidence>
<keyword evidence="4 13" id="KW-0328">Glycosyltransferase</keyword>
<evidence type="ECO:0000256" key="9">
    <source>
        <dbReference type="ARBA" id="ARBA00023034"/>
    </source>
</evidence>
<evidence type="ECO:0000256" key="7">
    <source>
        <dbReference type="ARBA" id="ARBA00022968"/>
    </source>
</evidence>
<evidence type="ECO:0000256" key="8">
    <source>
        <dbReference type="ARBA" id="ARBA00022989"/>
    </source>
</evidence>
<dbReference type="PANTHER" id="PTHR11214:SF115">
    <property type="entry name" value="HEXOSYLTRANSFERASE"/>
    <property type="match status" value="1"/>
</dbReference>
<comment type="subcellular location">
    <subcellularLocation>
        <location evidence="1 13">Golgi apparatus membrane</location>
        <topology evidence="1 13">Single-pass type II membrane protein</topology>
    </subcellularLocation>
</comment>
<evidence type="ECO:0000256" key="2">
    <source>
        <dbReference type="ARBA" id="ARBA00004922"/>
    </source>
</evidence>
<evidence type="ECO:0000256" key="6">
    <source>
        <dbReference type="ARBA" id="ARBA00022692"/>
    </source>
</evidence>
<dbReference type="Pfam" id="PF01762">
    <property type="entry name" value="Galactosyl_T"/>
    <property type="match status" value="1"/>
</dbReference>
<evidence type="ECO:0000313" key="15">
    <source>
        <dbReference type="Proteomes" id="UP000694580"/>
    </source>
</evidence>
<comment type="similarity">
    <text evidence="3 13">Belongs to the glycosyltransferase 31 family.</text>
</comment>
<evidence type="ECO:0000256" key="5">
    <source>
        <dbReference type="ARBA" id="ARBA00022679"/>
    </source>
</evidence>
<dbReference type="GO" id="GO:0000139">
    <property type="term" value="C:Golgi membrane"/>
    <property type="evidence" value="ECO:0007669"/>
    <property type="project" value="UniProtKB-SubCell"/>
</dbReference>
<dbReference type="GO" id="GO:0006629">
    <property type="term" value="P:lipid metabolic process"/>
    <property type="evidence" value="ECO:0007669"/>
    <property type="project" value="UniProtKB-KW"/>
</dbReference>
<dbReference type="PANTHER" id="PTHR11214">
    <property type="entry name" value="BETA-1,3-N-ACETYLGLUCOSAMINYLTRANSFERASE"/>
    <property type="match status" value="1"/>
</dbReference>
<keyword evidence="12" id="KW-0325">Glycoprotein</keyword>
<keyword evidence="6" id="KW-0812">Transmembrane</keyword>
<keyword evidence="5" id="KW-0808">Transferase</keyword>
<dbReference type="GO" id="GO:0008499">
    <property type="term" value="F:N-acetyl-beta-D-glucosaminide beta-(1,3)-galactosyltransferase activity"/>
    <property type="evidence" value="ECO:0007669"/>
    <property type="project" value="TreeGrafter"/>
</dbReference>
<reference evidence="14" key="3">
    <citation type="submission" date="2025-09" db="UniProtKB">
        <authorList>
            <consortium name="Ensembl"/>
        </authorList>
    </citation>
    <scope>IDENTIFICATION</scope>
</reference>
<dbReference type="Proteomes" id="UP000694580">
    <property type="component" value="Chromosome 4"/>
</dbReference>
<keyword evidence="7" id="KW-0735">Signal-anchor</keyword>
<dbReference type="InterPro" id="IPR002659">
    <property type="entry name" value="Glyco_trans_31"/>
</dbReference>
<keyword evidence="10" id="KW-0443">Lipid metabolism</keyword>
<reference evidence="14" key="2">
    <citation type="submission" date="2025-08" db="UniProtKB">
        <authorList>
            <consortium name="Ensembl"/>
        </authorList>
    </citation>
    <scope>IDENTIFICATION</scope>
</reference>